<dbReference type="EMBL" id="JAPDGR010000371">
    <property type="protein sequence ID" value="KAJ2990906.1"/>
    <property type="molecule type" value="Genomic_DNA"/>
</dbReference>
<accession>A0ACC1PFX7</accession>
<evidence type="ECO:0000313" key="1">
    <source>
        <dbReference type="EMBL" id="KAJ2990906.1"/>
    </source>
</evidence>
<gene>
    <name evidence="1" type="ORF">NUW58_g2728</name>
</gene>
<keyword evidence="2" id="KW-1185">Reference proteome</keyword>
<dbReference type="Proteomes" id="UP001143856">
    <property type="component" value="Unassembled WGS sequence"/>
</dbReference>
<organism evidence="1 2">
    <name type="scientific">Xylaria curta</name>
    <dbReference type="NCBI Taxonomy" id="42375"/>
    <lineage>
        <taxon>Eukaryota</taxon>
        <taxon>Fungi</taxon>
        <taxon>Dikarya</taxon>
        <taxon>Ascomycota</taxon>
        <taxon>Pezizomycotina</taxon>
        <taxon>Sordariomycetes</taxon>
        <taxon>Xylariomycetidae</taxon>
        <taxon>Xylariales</taxon>
        <taxon>Xylariaceae</taxon>
        <taxon>Xylaria</taxon>
    </lineage>
</organism>
<proteinExistence type="predicted"/>
<protein>
    <submittedName>
        <fullName evidence="1">Uncharacterized protein</fullName>
    </submittedName>
</protein>
<comment type="caution">
    <text evidence="1">The sequence shown here is derived from an EMBL/GenBank/DDBJ whole genome shotgun (WGS) entry which is preliminary data.</text>
</comment>
<reference evidence="1" key="1">
    <citation type="submission" date="2022-10" db="EMBL/GenBank/DDBJ databases">
        <title>Genome Sequence of Xylaria curta.</title>
        <authorList>
            <person name="Buettner E."/>
        </authorList>
    </citation>
    <scope>NUCLEOTIDE SEQUENCE</scope>
    <source>
        <strain evidence="1">Babe10</strain>
    </source>
</reference>
<sequence>MTDQNQRPTAVFNRDEAQWPMEYALRPPQENAPPRRWWQHQYYRGPQDEPVEVLYSKTKSQSETIAQQFANEPVLGFDMEWPWDSNRRPKLQDKVALIQLATERKVALFHIALHEGQTTDDLIAPTLKAIIESSSIMKTGVAIISADFSRLRKHFRLQPKGAFELSHLHNLVTHGATTPRLVTTRLCSLSSQVEQHLGLPLWKGDVRTSDWSQSLNPNQTQYAATDAYACFMLFYCMNAKRLAMDPAPPFPRLAETYRASTTSRSLQLESVTEGGEIRVVTMEEFVYARNRRKQDEEATEVTGVTEVTVSIEETNNDVHPRITVNIPDENDDEVKGVRTVSREDDRQPDSNPLGSESNQTQTHVGARKAQNDAKREGNNNTRTSMDSSCRSLYDRLRAHRLDLARSEGTATFIIAHNTLLETLARHRPSNEQELLLLRGVGKQKAAKYGPAWLEIIANFEREQSQVEGHDIEQEAGSLEEHEDPGPIFRDRNQRRRRIVRIGRSKEILFPPDDPSAVPSTGLSLEFGETSLAGASSAPPRPETQDYSDNDSLFGSLVELPLESDLKRKREFFEPTGPEEEQTPPPGKRRVISLEPETQTIVRMGPAVEPTPTTGFRLRQPASLESISAPTPIATPASTSTTSEAHVQMPLASLNWERTILRKKLEAYVKNVIWAMHLKPTEPLVSESTLQHLITTVPRTAEEFHRIPGIQQLAKACEAVKMDVWRAFEKWTRSPGLAPSAGSSQV</sequence>
<evidence type="ECO:0000313" key="2">
    <source>
        <dbReference type="Proteomes" id="UP001143856"/>
    </source>
</evidence>
<name>A0ACC1PFX7_9PEZI</name>